<keyword evidence="1 3" id="KW-0436">Ligase</keyword>
<dbReference type="OrthoDB" id="9807064at2"/>
<dbReference type="GO" id="GO:0005737">
    <property type="term" value="C:cytoplasm"/>
    <property type="evidence" value="ECO:0007669"/>
    <property type="project" value="TreeGrafter"/>
</dbReference>
<keyword evidence="4" id="KW-1185">Reference proteome</keyword>
<dbReference type="PROSITE" id="PS51733">
    <property type="entry name" value="BPL_LPL_CATALYTIC"/>
    <property type="match status" value="1"/>
</dbReference>
<dbReference type="EC" id="6.3.4.15" evidence="3"/>
<reference evidence="3 4" key="1">
    <citation type="submission" date="2019-08" db="EMBL/GenBank/DDBJ databases">
        <title>Genome of Vicingus serpentipes NCIMB 15042.</title>
        <authorList>
            <person name="Bowman J.P."/>
        </authorList>
    </citation>
    <scope>NUCLEOTIDE SEQUENCE [LARGE SCALE GENOMIC DNA]</scope>
    <source>
        <strain evidence="3 4">NCIMB 15042</strain>
    </source>
</reference>
<dbReference type="EMBL" id="VOOS01000003">
    <property type="protein sequence ID" value="TXB65471.1"/>
    <property type="molecule type" value="Genomic_DNA"/>
</dbReference>
<dbReference type="SUPFAM" id="SSF55681">
    <property type="entry name" value="Class II aaRS and biotin synthetases"/>
    <property type="match status" value="1"/>
</dbReference>
<evidence type="ECO:0000256" key="1">
    <source>
        <dbReference type="ARBA" id="ARBA00022598"/>
    </source>
</evidence>
<dbReference type="NCBIfam" id="TIGR00121">
    <property type="entry name" value="birA_ligase"/>
    <property type="match status" value="1"/>
</dbReference>
<dbReference type="AlphaFoldDB" id="A0A5C6RSZ8"/>
<dbReference type="InterPro" id="IPR045864">
    <property type="entry name" value="aa-tRNA-synth_II/BPL/LPL"/>
</dbReference>
<dbReference type="InterPro" id="IPR004143">
    <property type="entry name" value="BPL_LPL_catalytic"/>
</dbReference>
<sequence length="249" mass="27763">MSEGLTFGYRIIKLDEVASTNSYAHNLAVETNLIEGLVVLAKNQTEGKGQRGNIWQVESGKNLTFSLVLKPNLAVSEQFMLSKVVALGIADFLASLNLEQVNIKWPNDIWVNNKKIAGILIENTLKSNKISTSIVGVGLNVNQQVFNSNLNATSLQNELSINFDIEILLNDLLICLEKRYLMLRALQYQKINTDYLNNLLGYNTELNYKIGENHCKGIIRGVNPLGLLQLEIEGQLNEFDLKEVSLIGV</sequence>
<protein>
    <submittedName>
        <fullName evidence="3">Biotin--[acetyl-CoA-carboxylase] ligase</fullName>
        <ecNumber evidence="3">6.3.4.15</ecNumber>
    </submittedName>
</protein>
<evidence type="ECO:0000259" key="2">
    <source>
        <dbReference type="PROSITE" id="PS51733"/>
    </source>
</evidence>
<dbReference type="PANTHER" id="PTHR12835">
    <property type="entry name" value="BIOTIN PROTEIN LIGASE"/>
    <property type="match status" value="1"/>
</dbReference>
<dbReference type="Proteomes" id="UP000321721">
    <property type="component" value="Unassembled WGS sequence"/>
</dbReference>
<evidence type="ECO:0000313" key="3">
    <source>
        <dbReference type="EMBL" id="TXB65471.1"/>
    </source>
</evidence>
<proteinExistence type="predicted"/>
<dbReference type="CDD" id="cd16442">
    <property type="entry name" value="BPL"/>
    <property type="match status" value="1"/>
</dbReference>
<name>A0A5C6RSZ8_9FLAO</name>
<dbReference type="Pfam" id="PF03099">
    <property type="entry name" value="BPL_LplA_LipB"/>
    <property type="match status" value="1"/>
</dbReference>
<dbReference type="InterPro" id="IPR004408">
    <property type="entry name" value="Biotin_CoA_COase_ligase"/>
</dbReference>
<evidence type="ECO:0000313" key="4">
    <source>
        <dbReference type="Proteomes" id="UP000321721"/>
    </source>
</evidence>
<dbReference type="Gene3D" id="3.30.930.10">
    <property type="entry name" value="Bira Bifunctional Protein, Domain 2"/>
    <property type="match status" value="1"/>
</dbReference>
<comment type="caution">
    <text evidence="3">The sequence shown here is derived from an EMBL/GenBank/DDBJ whole genome shotgun (WGS) entry which is preliminary data.</text>
</comment>
<organism evidence="3 4">
    <name type="scientific">Vicingus serpentipes</name>
    <dbReference type="NCBI Taxonomy" id="1926625"/>
    <lineage>
        <taxon>Bacteria</taxon>
        <taxon>Pseudomonadati</taxon>
        <taxon>Bacteroidota</taxon>
        <taxon>Flavobacteriia</taxon>
        <taxon>Flavobacteriales</taxon>
        <taxon>Vicingaceae</taxon>
        <taxon>Vicingus</taxon>
    </lineage>
</organism>
<dbReference type="RefSeq" id="WP_147100532.1">
    <property type="nucleotide sequence ID" value="NZ_VOOS01000003.1"/>
</dbReference>
<accession>A0A5C6RSZ8</accession>
<feature type="domain" description="BPL/LPL catalytic" evidence="2">
    <location>
        <begin position="1"/>
        <end position="184"/>
    </location>
</feature>
<gene>
    <name evidence="3" type="ORF">FRY74_08600</name>
</gene>
<dbReference type="Gene3D" id="2.30.30.100">
    <property type="match status" value="1"/>
</dbReference>
<dbReference type="PANTHER" id="PTHR12835:SF5">
    <property type="entry name" value="BIOTIN--PROTEIN LIGASE"/>
    <property type="match status" value="1"/>
</dbReference>
<dbReference type="GO" id="GO:0004077">
    <property type="term" value="F:biotin--[biotin carboxyl-carrier protein] ligase activity"/>
    <property type="evidence" value="ECO:0007669"/>
    <property type="project" value="UniProtKB-EC"/>
</dbReference>